<keyword evidence="2 5" id="KW-0808">Transferase</keyword>
<proteinExistence type="predicted"/>
<keyword evidence="6" id="KW-1185">Reference proteome</keyword>
<dbReference type="PANTHER" id="PTHR12526">
    <property type="entry name" value="GLYCOSYLTRANSFERASE"/>
    <property type="match status" value="1"/>
</dbReference>
<feature type="compositionally biased region" description="Polar residues" evidence="3">
    <location>
        <begin position="462"/>
        <end position="473"/>
    </location>
</feature>
<feature type="region of interest" description="Disordered" evidence="3">
    <location>
        <begin position="85"/>
        <end position="105"/>
    </location>
</feature>
<organism evidence="5 6">
    <name type="scientific">Arthrobacter stackebrandtii</name>
    <dbReference type="NCBI Taxonomy" id="272161"/>
    <lineage>
        <taxon>Bacteria</taxon>
        <taxon>Bacillati</taxon>
        <taxon>Actinomycetota</taxon>
        <taxon>Actinomycetes</taxon>
        <taxon>Micrococcales</taxon>
        <taxon>Micrococcaceae</taxon>
        <taxon>Arthrobacter</taxon>
    </lineage>
</organism>
<accession>A0ABS4YZ37</accession>
<feature type="domain" description="Glycosyl transferase family 1" evidence="4">
    <location>
        <begin position="270"/>
        <end position="411"/>
    </location>
</feature>
<feature type="region of interest" description="Disordered" evidence="3">
    <location>
        <begin position="455"/>
        <end position="474"/>
    </location>
</feature>
<evidence type="ECO:0000256" key="1">
    <source>
        <dbReference type="ARBA" id="ARBA00022676"/>
    </source>
</evidence>
<dbReference type="GO" id="GO:0047265">
    <property type="term" value="F:poly(glycerol-phosphate) alpha-glucosyltransferase activity"/>
    <property type="evidence" value="ECO:0007669"/>
    <property type="project" value="UniProtKB-EC"/>
</dbReference>
<dbReference type="EMBL" id="JAGIOI010000001">
    <property type="protein sequence ID" value="MBP2414053.1"/>
    <property type="molecule type" value="Genomic_DNA"/>
</dbReference>
<dbReference type="EC" id="2.4.1.52" evidence="5"/>
<name>A0ABS4YZ37_9MICC</name>
<evidence type="ECO:0000259" key="4">
    <source>
        <dbReference type="Pfam" id="PF00534"/>
    </source>
</evidence>
<gene>
    <name evidence="5" type="ORF">JOF48_002852</name>
</gene>
<protein>
    <submittedName>
        <fullName evidence="5">Poly(Glycerol-phosphate) alpha-glucosyltransferase</fullName>
        <ecNumber evidence="5">2.4.1.52</ecNumber>
    </submittedName>
</protein>
<dbReference type="Proteomes" id="UP000711614">
    <property type="component" value="Unassembled WGS sequence"/>
</dbReference>
<dbReference type="Gene3D" id="3.40.50.2000">
    <property type="entry name" value="Glycogen Phosphorylase B"/>
    <property type="match status" value="3"/>
</dbReference>
<sequence>MTNVLFHRSKALARLGRRDIDIVTFDYNDSYDSVRRTLERGGYLVKGLRVVNMWEQLADPQNPPVFPPQADVDLSSFEPLDTTHPVINRAGTSGGPSRRRRMDNDSGSVMQTDYFRVDGSMYLSDRLDGFTAEGKATRTVFFCDLNGIPVRRWNSMTGLYHAWLDALSGGQAAYFIVDSKFSARFMSSYRRANSVVLHLVHGSHLARAKDGPHSRLSVGRIDAFAKVDQYDSLVFLTQEQCNDALERYQGADNFSVIPNSRAAVETSKSAPHRDTNALIVVARLTRSKRLDHAIRAVVKARHDSGHPLTLDIYGDGEDRERIEGVIADLDAGDFIKLRGHTESVNDAFAAASMSLLTSSAEGFGLVLVESLAVGCIPIAYNIKYGPSFVIDEGRDGFLVPDGDIDALAASIVTTRNLSNADVRALRQHGIQEASRFGDEEISRLWAQEMQRAAARKARPSPELSTAVSSSGVTFESGGRTTLFVEIQVAGDPDSAAEHFAVLVNRGDGTWQRVQAARAEDRAGGRYLEFVLPPSLVASLEGQLTDVSIESRLLNSRIRTRVPLEGVGGHVQVYSTKYGNMSFR</sequence>
<evidence type="ECO:0000313" key="5">
    <source>
        <dbReference type="EMBL" id="MBP2414053.1"/>
    </source>
</evidence>
<evidence type="ECO:0000256" key="3">
    <source>
        <dbReference type="SAM" id="MobiDB-lite"/>
    </source>
</evidence>
<dbReference type="InterPro" id="IPR001296">
    <property type="entry name" value="Glyco_trans_1"/>
</dbReference>
<dbReference type="PANTHER" id="PTHR12526:SF629">
    <property type="entry name" value="TEICHURONIC ACID BIOSYNTHESIS GLYCOSYLTRANSFERASE TUAH-RELATED"/>
    <property type="match status" value="1"/>
</dbReference>
<evidence type="ECO:0000313" key="6">
    <source>
        <dbReference type="Proteomes" id="UP000711614"/>
    </source>
</evidence>
<dbReference type="Pfam" id="PF00534">
    <property type="entry name" value="Glycos_transf_1"/>
    <property type="match status" value="1"/>
</dbReference>
<dbReference type="SUPFAM" id="SSF53756">
    <property type="entry name" value="UDP-Glycosyltransferase/glycogen phosphorylase"/>
    <property type="match status" value="1"/>
</dbReference>
<evidence type="ECO:0000256" key="2">
    <source>
        <dbReference type="ARBA" id="ARBA00022679"/>
    </source>
</evidence>
<keyword evidence="1 5" id="KW-0328">Glycosyltransferase</keyword>
<dbReference type="RefSeq" id="WP_209681718.1">
    <property type="nucleotide sequence ID" value="NZ_JAGIOI010000001.1"/>
</dbReference>
<reference evidence="5 6" key="1">
    <citation type="submission" date="2021-03" db="EMBL/GenBank/DDBJ databases">
        <title>Sequencing the genomes of 1000 actinobacteria strains.</title>
        <authorList>
            <person name="Klenk H.-P."/>
        </authorList>
    </citation>
    <scope>NUCLEOTIDE SEQUENCE [LARGE SCALE GENOMIC DNA]</scope>
    <source>
        <strain evidence="5 6">DSM 16005</strain>
    </source>
</reference>
<comment type="caution">
    <text evidence="5">The sequence shown here is derived from an EMBL/GenBank/DDBJ whole genome shotgun (WGS) entry which is preliminary data.</text>
</comment>